<dbReference type="Proteomes" id="UP001142489">
    <property type="component" value="Unassembled WGS sequence"/>
</dbReference>
<name>A0A9Q1B502_9SAUR</name>
<protein>
    <submittedName>
        <fullName evidence="1">Uncharacterized protein</fullName>
    </submittedName>
</protein>
<keyword evidence="2" id="KW-1185">Reference proteome</keyword>
<comment type="caution">
    <text evidence="1">The sequence shown here is derived from an EMBL/GenBank/DDBJ whole genome shotgun (WGS) entry which is preliminary data.</text>
</comment>
<proteinExistence type="predicted"/>
<organism evidence="1 2">
    <name type="scientific">Phrynocephalus forsythii</name>
    <dbReference type="NCBI Taxonomy" id="171643"/>
    <lineage>
        <taxon>Eukaryota</taxon>
        <taxon>Metazoa</taxon>
        <taxon>Chordata</taxon>
        <taxon>Craniata</taxon>
        <taxon>Vertebrata</taxon>
        <taxon>Euteleostomi</taxon>
        <taxon>Lepidosauria</taxon>
        <taxon>Squamata</taxon>
        <taxon>Bifurcata</taxon>
        <taxon>Unidentata</taxon>
        <taxon>Episquamata</taxon>
        <taxon>Toxicofera</taxon>
        <taxon>Iguania</taxon>
        <taxon>Acrodonta</taxon>
        <taxon>Agamidae</taxon>
        <taxon>Agaminae</taxon>
        <taxon>Phrynocephalus</taxon>
    </lineage>
</organism>
<evidence type="ECO:0000313" key="1">
    <source>
        <dbReference type="EMBL" id="KAJ7335549.1"/>
    </source>
</evidence>
<dbReference type="OrthoDB" id="418748at2759"/>
<accession>A0A9Q1B502</accession>
<gene>
    <name evidence="1" type="ORF">JRQ81_013490</name>
</gene>
<feature type="non-terminal residue" evidence="1">
    <location>
        <position position="65"/>
    </location>
</feature>
<sequence length="65" mass="7255">MGLKAQAWKNPLAKIGLCLNVTRIEYLMTIQINGIGLPRTEEFKHLGSMITTKGSLHCEVTSRLK</sequence>
<evidence type="ECO:0000313" key="2">
    <source>
        <dbReference type="Proteomes" id="UP001142489"/>
    </source>
</evidence>
<dbReference type="AlphaFoldDB" id="A0A9Q1B502"/>
<reference evidence="1" key="1">
    <citation type="journal article" date="2023" name="DNA Res.">
        <title>Chromosome-level genome assembly of Phrynocephalus forsythii using third-generation DNA sequencing and Hi-C analysis.</title>
        <authorList>
            <person name="Qi Y."/>
            <person name="Zhao W."/>
            <person name="Zhao Y."/>
            <person name="Niu C."/>
            <person name="Cao S."/>
            <person name="Zhang Y."/>
        </authorList>
    </citation>
    <scope>NUCLEOTIDE SEQUENCE</scope>
    <source>
        <tissue evidence="1">Muscle</tissue>
    </source>
</reference>
<dbReference type="EMBL" id="JAPFRF010000004">
    <property type="protein sequence ID" value="KAJ7335549.1"/>
    <property type="molecule type" value="Genomic_DNA"/>
</dbReference>